<accession>A0A1X7T4K5</accession>
<protein>
    <submittedName>
        <fullName evidence="1">Uncharacterized protein</fullName>
    </submittedName>
</protein>
<dbReference type="EnsemblMetazoa" id="Aqu2.1.09159_001">
    <property type="protein sequence ID" value="Aqu2.1.09159_001"/>
    <property type="gene ID" value="Aqu2.1.09159"/>
</dbReference>
<dbReference type="AlphaFoldDB" id="A0A1X7T4K5"/>
<name>A0A1X7T4K5_AMPQE</name>
<sequence length="45" mass="5200">MTGSHFELRNKRIIIINIYNKISACTCTIIMLKYNHTTVQCNTVV</sequence>
<proteinExistence type="predicted"/>
<organism evidence="1">
    <name type="scientific">Amphimedon queenslandica</name>
    <name type="common">Sponge</name>
    <dbReference type="NCBI Taxonomy" id="400682"/>
    <lineage>
        <taxon>Eukaryota</taxon>
        <taxon>Metazoa</taxon>
        <taxon>Porifera</taxon>
        <taxon>Demospongiae</taxon>
        <taxon>Heteroscleromorpha</taxon>
        <taxon>Haplosclerida</taxon>
        <taxon>Niphatidae</taxon>
        <taxon>Amphimedon</taxon>
    </lineage>
</organism>
<reference evidence="1" key="1">
    <citation type="submission" date="2017-05" db="UniProtKB">
        <authorList>
            <consortium name="EnsemblMetazoa"/>
        </authorList>
    </citation>
    <scope>IDENTIFICATION</scope>
</reference>
<dbReference type="InParanoid" id="A0A1X7T4K5"/>
<evidence type="ECO:0000313" key="1">
    <source>
        <dbReference type="EnsemblMetazoa" id="Aqu2.1.09159_001"/>
    </source>
</evidence>